<reference evidence="2" key="4">
    <citation type="submission" date="2015-04" db="EMBL/GenBank/DDBJ databases">
        <title>Maintaining two mating types: Structure of the mating type locus and its role in heterokaryosis in Podospora anserina.</title>
        <authorList>
            <person name="Grognet P."/>
            <person name="Bidard F."/>
            <person name="Kuchly C."/>
            <person name="Chan Ho Tong L."/>
            <person name="Coppin E."/>
            <person name="Ait Benkhali J."/>
            <person name="Couloux A."/>
            <person name="Wincker P."/>
            <person name="Debuchy R."/>
            <person name="Silar P."/>
        </authorList>
    </citation>
    <scope>NUCLEOTIDE SEQUENCE</scope>
</reference>
<dbReference type="EMBL" id="FO904940">
    <property type="protein sequence ID" value="CDP28997.1"/>
    <property type="molecule type" value="Genomic_DNA"/>
</dbReference>
<proteinExistence type="predicted"/>
<gene>
    <name evidence="1" type="ORF">PODANS_5_1825</name>
</gene>
<name>B2AEQ6_PODAN</name>
<dbReference type="HOGENOM" id="CLU_2198066_0_0_1"/>
<evidence type="ECO:0000313" key="3">
    <source>
        <dbReference type="Proteomes" id="UP000001197"/>
    </source>
</evidence>
<dbReference type="KEGG" id="pan:PODANSg1162"/>
<evidence type="ECO:0000313" key="1">
    <source>
        <dbReference type="EMBL" id="CAP61922.1"/>
    </source>
</evidence>
<evidence type="ECO:0000313" key="2">
    <source>
        <dbReference type="EMBL" id="CDP28997.1"/>
    </source>
</evidence>
<dbReference type="VEuPathDB" id="FungiDB:PODANS_5_1825"/>
<dbReference type="AlphaFoldDB" id="B2AEQ6"/>
<reference evidence="3" key="3">
    <citation type="journal article" date="2014" name="Genetics">
        <title>Maintaining two mating types: Structure of the mating type locus and its role in heterokaryosis in Podospora anserina.</title>
        <authorList>
            <person name="Grognet P."/>
            <person name="Bidard F."/>
            <person name="Kuchly C."/>
            <person name="Tong L.C.H."/>
            <person name="Coppin E."/>
            <person name="Benkhali J.A."/>
            <person name="Couloux A."/>
            <person name="Wincker P."/>
            <person name="Debuchy R."/>
            <person name="Silar P."/>
        </authorList>
    </citation>
    <scope>GENOME REANNOTATION</scope>
    <source>
        <strain evidence="3">S / ATCC MYA-4624 / DSM 980 / FGSC 10383</strain>
    </source>
</reference>
<keyword evidence="3" id="KW-1185">Reference proteome</keyword>
<accession>B2AEQ6</accession>
<reference evidence="1" key="2">
    <citation type="submission" date="2008-07" db="EMBL/GenBank/DDBJ databases">
        <authorList>
            <person name="Genoscope - CEA"/>
        </authorList>
    </citation>
    <scope>NUCLEOTIDE SEQUENCE</scope>
    <source>
        <strain evidence="1">S mat+</strain>
    </source>
</reference>
<dbReference type="OrthoDB" id="4847120at2759"/>
<dbReference type="EMBL" id="CU633457">
    <property type="protein sequence ID" value="CAP61922.1"/>
    <property type="molecule type" value="Genomic_DNA"/>
</dbReference>
<dbReference type="Proteomes" id="UP000001197">
    <property type="component" value="Chromosome 5"/>
</dbReference>
<dbReference type="RefSeq" id="XP_001904145.1">
    <property type="nucleotide sequence ID" value="XM_001904110.1"/>
</dbReference>
<dbReference type="GeneID" id="6188315"/>
<sequence length="108" mass="11819">MPHSCAGNDATYCNREAQAGKRYCTRHGCKSLGCANPKATSYHYGTGTKTASDYCSQHACAESGCFRKRSPSQGATYCSQHACQFAGCLKGIYQRSDRYCAAHYAIFY</sequence>
<protein>
    <submittedName>
        <fullName evidence="1">Podospora anserina S mat+ genomic DNA chromosome 5, supercontig 1</fullName>
    </submittedName>
</protein>
<reference evidence="1 3" key="1">
    <citation type="journal article" date="2008" name="Genome Biol.">
        <title>The genome sequence of the model ascomycete fungus Podospora anserina.</title>
        <authorList>
            <person name="Espagne E."/>
            <person name="Lespinet O."/>
            <person name="Malagnac F."/>
            <person name="Da Silva C."/>
            <person name="Jaillon O."/>
            <person name="Porcel B.M."/>
            <person name="Couloux A."/>
            <person name="Aury J.-M."/>
            <person name="Segurens B."/>
            <person name="Poulain J."/>
            <person name="Anthouard V."/>
            <person name="Grossetete S."/>
            <person name="Khalili H."/>
            <person name="Coppin E."/>
            <person name="Dequard-Chablat M."/>
            <person name="Picard M."/>
            <person name="Contamine V."/>
            <person name="Arnaise S."/>
            <person name="Bourdais A."/>
            <person name="Berteaux-Lecellier V."/>
            <person name="Gautheret D."/>
            <person name="de Vries R.P."/>
            <person name="Battaglia E."/>
            <person name="Coutinho P.M."/>
            <person name="Danchin E.G.J."/>
            <person name="Henrissat B."/>
            <person name="El Khoury R."/>
            <person name="Sainsard-Chanet A."/>
            <person name="Boivin A."/>
            <person name="Pinan-Lucarre B."/>
            <person name="Sellem C.H."/>
            <person name="Debuchy R."/>
            <person name="Wincker P."/>
            <person name="Weissenbach J."/>
            <person name="Silar P."/>
        </authorList>
    </citation>
    <scope>NUCLEOTIDE SEQUENCE [LARGE SCALE GENOMIC DNA]</scope>
    <source>
        <strain evidence="3">S / ATCC MYA-4624 / DSM 980 / FGSC 10383</strain>
        <strain evidence="1">S mat+</strain>
    </source>
</reference>
<organism evidence="1">
    <name type="scientific">Podospora anserina (strain S / ATCC MYA-4624 / DSM 980 / FGSC 10383)</name>
    <name type="common">Pleurage anserina</name>
    <dbReference type="NCBI Taxonomy" id="515849"/>
    <lineage>
        <taxon>Eukaryota</taxon>
        <taxon>Fungi</taxon>
        <taxon>Dikarya</taxon>
        <taxon>Ascomycota</taxon>
        <taxon>Pezizomycotina</taxon>
        <taxon>Sordariomycetes</taxon>
        <taxon>Sordariomycetidae</taxon>
        <taxon>Sordariales</taxon>
        <taxon>Podosporaceae</taxon>
        <taxon>Podospora</taxon>
        <taxon>Podospora anserina</taxon>
    </lineage>
</organism>